<keyword evidence="1" id="KW-1133">Transmembrane helix</keyword>
<dbReference type="EMBL" id="FCNX02000012">
    <property type="protein sequence ID" value="SAK86112.1"/>
    <property type="molecule type" value="Genomic_DNA"/>
</dbReference>
<keyword evidence="1" id="KW-0472">Membrane</keyword>
<feature type="transmembrane region" description="Helical" evidence="1">
    <location>
        <begin position="6"/>
        <end position="36"/>
    </location>
</feature>
<keyword evidence="3" id="KW-1185">Reference proteome</keyword>
<protein>
    <submittedName>
        <fullName evidence="2">Uncharacterized protein</fullName>
    </submittedName>
</protein>
<gene>
    <name evidence="2" type="ORF">AWB77_04568</name>
</gene>
<sequence>MSDHLIALALTVCGAIGIGLAGYGLLKALLTLLLLLHGER</sequence>
<organism evidence="2 3">
    <name type="scientific">Caballeronia fortuita</name>
    <dbReference type="NCBI Taxonomy" id="1777138"/>
    <lineage>
        <taxon>Bacteria</taxon>
        <taxon>Pseudomonadati</taxon>
        <taxon>Pseudomonadota</taxon>
        <taxon>Betaproteobacteria</taxon>
        <taxon>Burkholderiales</taxon>
        <taxon>Burkholderiaceae</taxon>
        <taxon>Caballeronia</taxon>
    </lineage>
</organism>
<evidence type="ECO:0000313" key="2">
    <source>
        <dbReference type="EMBL" id="SAK86112.1"/>
    </source>
</evidence>
<evidence type="ECO:0000256" key="1">
    <source>
        <dbReference type="SAM" id="Phobius"/>
    </source>
</evidence>
<keyword evidence="1" id="KW-0812">Transmembrane</keyword>
<dbReference type="AlphaFoldDB" id="A0A158CUR9"/>
<evidence type="ECO:0000313" key="3">
    <source>
        <dbReference type="Proteomes" id="UP000054903"/>
    </source>
</evidence>
<dbReference type="Proteomes" id="UP000054903">
    <property type="component" value="Unassembled WGS sequence"/>
</dbReference>
<comment type="caution">
    <text evidence="2">The sequence shown here is derived from an EMBL/GenBank/DDBJ whole genome shotgun (WGS) entry which is preliminary data.</text>
</comment>
<name>A0A158CUR9_9BURK</name>
<proteinExistence type="predicted"/>
<reference evidence="2" key="1">
    <citation type="submission" date="2016-01" db="EMBL/GenBank/DDBJ databases">
        <authorList>
            <person name="Peeters C."/>
        </authorList>
    </citation>
    <scope>NUCLEOTIDE SEQUENCE</scope>
    <source>
        <strain evidence="2">LMG 29320</strain>
    </source>
</reference>
<accession>A0A158CUR9</accession>